<keyword evidence="4" id="KW-1185">Reference proteome</keyword>
<comment type="caution">
    <text evidence="3">The sequence shown here is derived from an EMBL/GenBank/DDBJ whole genome shotgun (WGS) entry which is preliminary data.</text>
</comment>
<evidence type="ECO:0000313" key="3">
    <source>
        <dbReference type="EMBL" id="NRT55085.1"/>
    </source>
</evidence>
<proteinExistence type="predicted"/>
<feature type="region of interest" description="Disordered" evidence="1">
    <location>
        <begin position="391"/>
        <end position="410"/>
    </location>
</feature>
<sequence>MALTLALLLPAAGPAHALTPAQAAERAQLMHDGEAALRQGRADDAVPRFERAVALDHRADAEIALVRALMQAGESAQAMTYAAHAAGAHREVPEGALLYARLLVLGARPEAARRLLDEAAQRFPGDAGIAAMRAQPADSLAQPEAVAVRLRPFGSGAALPRDVRWIGNGTLLGAAADRVLVPLAALGASSGPAQRLWVRDGRGRSVAARLLRRLPGLGLALLALDAPLPVRARARALGDTPAAQALPEPVERDPFPGRPVYAVLFAPEPEHGAEHGGTEPAWPRLQPGFLGTAATPEDLPALGVGIDAAAPGGPLLDARGRWVGVSVPGPAGQAPRRVPMSRLRAALGPALLPLAPAPAAPDPATAPATLAVEALHELGLRQAVQVLAGGRGTATPCRNRTSPAGPDCRQ</sequence>
<keyword evidence="2" id="KW-0732">Signal</keyword>
<dbReference type="SUPFAM" id="SSF50494">
    <property type="entry name" value="Trypsin-like serine proteases"/>
    <property type="match status" value="1"/>
</dbReference>
<dbReference type="EMBL" id="JABSNM010000002">
    <property type="protein sequence ID" value="NRT55085.1"/>
    <property type="molecule type" value="Genomic_DNA"/>
</dbReference>
<evidence type="ECO:0000256" key="1">
    <source>
        <dbReference type="SAM" id="MobiDB-lite"/>
    </source>
</evidence>
<dbReference type="SUPFAM" id="SSF48452">
    <property type="entry name" value="TPR-like"/>
    <property type="match status" value="1"/>
</dbReference>
<evidence type="ECO:0000256" key="2">
    <source>
        <dbReference type="SAM" id="SignalP"/>
    </source>
</evidence>
<organism evidence="3 4">
    <name type="scientific">Sphaerotilus uruguayifluvii</name>
    <dbReference type="NCBI Taxonomy" id="2735897"/>
    <lineage>
        <taxon>Bacteria</taxon>
        <taxon>Pseudomonadati</taxon>
        <taxon>Pseudomonadota</taxon>
        <taxon>Betaproteobacteria</taxon>
        <taxon>Burkholderiales</taxon>
        <taxon>Sphaerotilaceae</taxon>
        <taxon>Sphaerotilus</taxon>
    </lineage>
</organism>
<dbReference type="Proteomes" id="UP001516061">
    <property type="component" value="Unassembled WGS sequence"/>
</dbReference>
<dbReference type="InterPro" id="IPR009003">
    <property type="entry name" value="Peptidase_S1_PA"/>
</dbReference>
<dbReference type="InterPro" id="IPR011990">
    <property type="entry name" value="TPR-like_helical_dom_sf"/>
</dbReference>
<protein>
    <submittedName>
        <fullName evidence="3">Tetratricopeptide (TPR) repeat protein</fullName>
    </submittedName>
</protein>
<dbReference type="Gene3D" id="1.25.40.10">
    <property type="entry name" value="Tetratricopeptide repeat domain"/>
    <property type="match status" value="1"/>
</dbReference>
<feature type="chain" id="PRO_5047229965" evidence="2">
    <location>
        <begin position="18"/>
        <end position="410"/>
    </location>
</feature>
<name>A0ABX2G102_9BURK</name>
<accession>A0ABX2G102</accession>
<evidence type="ECO:0000313" key="4">
    <source>
        <dbReference type="Proteomes" id="UP001516061"/>
    </source>
</evidence>
<dbReference type="RefSeq" id="WP_173804042.1">
    <property type="nucleotide sequence ID" value="NZ_JABSNM010000002.1"/>
</dbReference>
<feature type="signal peptide" evidence="2">
    <location>
        <begin position="1"/>
        <end position="17"/>
    </location>
</feature>
<gene>
    <name evidence="3" type="ORF">HNQ01_000795</name>
</gene>
<reference evidence="3 4" key="1">
    <citation type="submission" date="2020-05" db="EMBL/GenBank/DDBJ databases">
        <title>Genomic Encyclopedia of Type Strains, Phase IV (KMG-V): Genome sequencing to study the core and pangenomes of soil and plant-associated prokaryotes.</title>
        <authorList>
            <person name="Whitman W."/>
        </authorList>
    </citation>
    <scope>NUCLEOTIDE SEQUENCE [LARGE SCALE GENOMIC DNA]</scope>
    <source>
        <strain evidence="3 4">C29</strain>
    </source>
</reference>